<proteinExistence type="predicted"/>
<sequence>MKFFSTLIALTVLAGRHAVAYNDNCDGSGAAGIALIPADCNDARDSVDTMKEYKDGTEFSKGTCYVKYATNGSGDQAVSGQDIVNAMNDIQEQCDPPIGSRGTGNCDECHVTINYRAA</sequence>
<dbReference type="Proteomes" id="UP000266188">
    <property type="component" value="Unassembled WGS sequence"/>
</dbReference>
<dbReference type="EMBL" id="MVGC01000370">
    <property type="protein sequence ID" value="RJE19782.1"/>
    <property type="molecule type" value="Genomic_DNA"/>
</dbReference>
<dbReference type="InterPro" id="IPR029167">
    <property type="entry name" value="Mug117"/>
</dbReference>
<dbReference type="AlphaFoldDB" id="A0A3A2Z9K7"/>
<dbReference type="OrthoDB" id="3672617at2759"/>
<protein>
    <submittedName>
        <fullName evidence="2">Uncharacterized protein</fullName>
    </submittedName>
</protein>
<comment type="caution">
    <text evidence="2">The sequence shown here is derived from an EMBL/GenBank/DDBJ whole genome shotgun (WGS) entry which is preliminary data.</text>
</comment>
<reference evidence="3" key="1">
    <citation type="submission" date="2017-02" db="EMBL/GenBank/DDBJ databases">
        <authorList>
            <person name="Tafer H."/>
            <person name="Lopandic K."/>
        </authorList>
    </citation>
    <scope>NUCLEOTIDE SEQUENCE [LARGE SCALE GENOMIC DNA]</scope>
    <source>
        <strain evidence="3">CBS 366.77</strain>
    </source>
</reference>
<accession>A0A3A2Z9K7</accession>
<evidence type="ECO:0000313" key="2">
    <source>
        <dbReference type="EMBL" id="RJE19782.1"/>
    </source>
</evidence>
<keyword evidence="1" id="KW-0732">Signal</keyword>
<feature type="signal peptide" evidence="1">
    <location>
        <begin position="1"/>
        <end position="20"/>
    </location>
</feature>
<keyword evidence="3" id="KW-1185">Reference proteome</keyword>
<dbReference type="STRING" id="2070753.A0A3A2Z9K7"/>
<evidence type="ECO:0000313" key="3">
    <source>
        <dbReference type="Proteomes" id="UP000266188"/>
    </source>
</evidence>
<dbReference type="Pfam" id="PF15474">
    <property type="entry name" value="MU117"/>
    <property type="match status" value="1"/>
</dbReference>
<organism evidence="2 3">
    <name type="scientific">Aspergillus sclerotialis</name>
    <dbReference type="NCBI Taxonomy" id="2070753"/>
    <lineage>
        <taxon>Eukaryota</taxon>
        <taxon>Fungi</taxon>
        <taxon>Dikarya</taxon>
        <taxon>Ascomycota</taxon>
        <taxon>Pezizomycotina</taxon>
        <taxon>Eurotiomycetes</taxon>
        <taxon>Eurotiomycetidae</taxon>
        <taxon>Eurotiales</taxon>
        <taxon>Aspergillaceae</taxon>
        <taxon>Aspergillus</taxon>
        <taxon>Aspergillus subgen. Polypaecilum</taxon>
    </lineage>
</organism>
<name>A0A3A2Z9K7_9EURO</name>
<evidence type="ECO:0000256" key="1">
    <source>
        <dbReference type="SAM" id="SignalP"/>
    </source>
</evidence>
<feature type="chain" id="PRO_5017319009" evidence="1">
    <location>
        <begin position="21"/>
        <end position="118"/>
    </location>
</feature>
<gene>
    <name evidence="2" type="ORF">PHISCL_07880</name>
</gene>